<dbReference type="GO" id="GO:0003995">
    <property type="term" value="F:acyl-CoA dehydrogenase activity"/>
    <property type="evidence" value="ECO:0007669"/>
    <property type="project" value="TreeGrafter"/>
</dbReference>
<dbReference type="KEGG" id="aht:ANTHELSMS3_02326"/>
<accession>A0A222E4A5</accession>
<evidence type="ECO:0000259" key="2">
    <source>
        <dbReference type="Pfam" id="PF02771"/>
    </source>
</evidence>
<dbReference type="InterPro" id="IPR009100">
    <property type="entry name" value="AcylCoA_DH/oxidase_NM_dom_sf"/>
</dbReference>
<dbReference type="PANTHER" id="PTHR43884">
    <property type="entry name" value="ACYL-COA DEHYDROGENASE"/>
    <property type="match status" value="1"/>
</dbReference>
<feature type="domain" description="Acyl-CoA dehydrogenase/oxidase N-terminal" evidence="2">
    <location>
        <begin position="60"/>
        <end position="146"/>
    </location>
</feature>
<dbReference type="Pfam" id="PF08028">
    <property type="entry name" value="Acyl-CoA_dh_2"/>
    <property type="match status" value="1"/>
</dbReference>
<dbReference type="EC" id="1.14.14.12" evidence="4"/>
<keyword evidence="5" id="KW-1185">Reference proteome</keyword>
<dbReference type="InterPro" id="IPR046373">
    <property type="entry name" value="Acyl-CoA_Oxase/DH_mid-dom_sf"/>
</dbReference>
<organism evidence="4 5">
    <name type="scientific">Antarctobacter heliothermus</name>
    <dbReference type="NCBI Taxonomy" id="74033"/>
    <lineage>
        <taxon>Bacteria</taxon>
        <taxon>Pseudomonadati</taxon>
        <taxon>Pseudomonadota</taxon>
        <taxon>Alphaproteobacteria</taxon>
        <taxon>Rhodobacterales</taxon>
        <taxon>Roseobacteraceae</taxon>
        <taxon>Antarctobacter</taxon>
    </lineage>
</organism>
<proteinExistence type="predicted"/>
<dbReference type="AlphaFoldDB" id="A0A222E4A5"/>
<dbReference type="PIRSF" id="PIRSF016578">
    <property type="entry name" value="HsaA"/>
    <property type="match status" value="1"/>
</dbReference>
<dbReference type="Gene3D" id="2.40.110.10">
    <property type="entry name" value="Butyryl-CoA Dehydrogenase, subunit A, domain 2"/>
    <property type="match status" value="1"/>
</dbReference>
<dbReference type="Proteomes" id="UP000203589">
    <property type="component" value="Chromosome"/>
</dbReference>
<dbReference type="InterPro" id="IPR036250">
    <property type="entry name" value="AcylCo_DH-like_C"/>
</dbReference>
<evidence type="ECO:0000259" key="3">
    <source>
        <dbReference type="Pfam" id="PF08028"/>
    </source>
</evidence>
<dbReference type="GO" id="GO:0050660">
    <property type="term" value="F:flavin adenine dinucleotide binding"/>
    <property type="evidence" value="ECO:0007669"/>
    <property type="project" value="InterPro"/>
</dbReference>
<dbReference type="PANTHER" id="PTHR43884:SF9">
    <property type="entry name" value="COMPLEX I ASSEMBLY FACTOR ACAD9, MITOCHONDRIAL"/>
    <property type="match status" value="1"/>
</dbReference>
<dbReference type="SUPFAM" id="SSF47203">
    <property type="entry name" value="Acyl-CoA dehydrogenase C-terminal domain-like"/>
    <property type="match status" value="1"/>
</dbReference>
<dbReference type="InterPro" id="IPR037069">
    <property type="entry name" value="AcylCoA_DH/ox_N_sf"/>
</dbReference>
<dbReference type="Pfam" id="PF02771">
    <property type="entry name" value="Acyl-CoA_dh_N"/>
    <property type="match status" value="1"/>
</dbReference>
<dbReference type="InterPro" id="IPR013107">
    <property type="entry name" value="Acyl-CoA_DH_C"/>
</dbReference>
<name>A0A222E4A5_9RHOB</name>
<dbReference type="InterPro" id="IPR013786">
    <property type="entry name" value="AcylCoA_DH/ox_N"/>
</dbReference>
<reference evidence="4 5" key="1">
    <citation type="submission" date="2017-07" db="EMBL/GenBank/DDBJ databases">
        <title>Genome Sequence of Antarctobacter heliothermus Strain SMS3 Isolated from a culture of the Diatom Skeletonema marinoi.</title>
        <authorList>
            <person name="Topel M."/>
            <person name="Pinder M.I.M."/>
            <person name="Johansson O.N."/>
            <person name="Kourtchenko O."/>
            <person name="Godhe A."/>
            <person name="Clarke A.K."/>
        </authorList>
    </citation>
    <scope>NUCLEOTIDE SEQUENCE [LARGE SCALE GENOMIC DNA]</scope>
    <source>
        <strain evidence="4 5">SMS3</strain>
    </source>
</reference>
<evidence type="ECO:0000313" key="4">
    <source>
        <dbReference type="EMBL" id="ASP21002.1"/>
    </source>
</evidence>
<dbReference type="Gene3D" id="1.20.140.10">
    <property type="entry name" value="Butyryl-CoA Dehydrogenase, subunit A, domain 3"/>
    <property type="match status" value="1"/>
</dbReference>
<feature type="domain" description="Acyl-CoA dehydrogenase C-terminal" evidence="3">
    <location>
        <begin position="287"/>
        <end position="418"/>
    </location>
</feature>
<evidence type="ECO:0000313" key="5">
    <source>
        <dbReference type="Proteomes" id="UP000203589"/>
    </source>
</evidence>
<gene>
    <name evidence="4" type="primary">hsaA</name>
    <name evidence="4" type="ORF">ANTHELSMS3_02326</name>
</gene>
<dbReference type="Gene3D" id="1.10.540.10">
    <property type="entry name" value="Acyl-CoA dehydrogenase/oxidase, N-terminal domain"/>
    <property type="match status" value="1"/>
</dbReference>
<protein>
    <submittedName>
        <fullName evidence="4">Flavin-dependent monooxygenase, oxygenase subunit HsaA</fullName>
        <ecNumber evidence="4">1.14.14.12</ecNumber>
    </submittedName>
</protein>
<keyword evidence="1 4" id="KW-0560">Oxidoreductase</keyword>
<sequence>MPAGYRHRSQTVFVQCRELGSLWRNGIRRSAQGIAEREEMMNVQNTIENTNTETMQERAKRIAPIIRAEAEESERIGTMTAKSVAAMKEAGLFWMLVPESVGGYGAPMTDCMQAWEEIGAADGSAGWSLMANSSGTAAAYAYCSDEAVVEMFGTAQNPKRPIMAGMLGPGGAGKETDTGIDGSGNYKFGSGSLHADWLGAGMFLMDEKIMRKLPDGSPAVRVCWLPRDQVEFDTNWDVLGLKGTGSVDYRLTDVTIPHGFHHERTDANSPRSWRLYDIGIAGLACAGHTGFVLGVMKRALEEVTRIGFGKKRPAYQTVLGEQQVFRHDFAFHEASYHAARDYTLRFYAETQAYLENGGELTPAMRARFRQNCIYVHKVAEEVVRFCYKMGGSEALRNPSDLGRCMRDMYAATQHIFVDTIALQDIAVPILDEWRALVEENRQA</sequence>
<evidence type="ECO:0000256" key="1">
    <source>
        <dbReference type="ARBA" id="ARBA00023002"/>
    </source>
</evidence>
<dbReference type="SUPFAM" id="SSF56645">
    <property type="entry name" value="Acyl-CoA dehydrogenase NM domain-like"/>
    <property type="match status" value="1"/>
</dbReference>
<keyword evidence="4" id="KW-0503">Monooxygenase</keyword>
<dbReference type="GO" id="GO:0036383">
    <property type="term" value="F:3-hydroxy-9,10-secoandrosta-1,3,5(10)-triene-9,17-dione monooxygenase activity"/>
    <property type="evidence" value="ECO:0007669"/>
    <property type="project" value="UniProtKB-EC"/>
</dbReference>
<dbReference type="EMBL" id="CP022540">
    <property type="protein sequence ID" value="ASP21002.1"/>
    <property type="molecule type" value="Genomic_DNA"/>
</dbReference>